<dbReference type="AlphaFoldDB" id="A0A914DKJ4"/>
<proteinExistence type="predicted"/>
<evidence type="ECO:0000313" key="2">
    <source>
        <dbReference type="WBParaSite" id="ACRNAN_scaffold28021.g15041.t1"/>
    </source>
</evidence>
<dbReference type="Proteomes" id="UP000887540">
    <property type="component" value="Unplaced"/>
</dbReference>
<reference evidence="2" key="1">
    <citation type="submission" date="2022-11" db="UniProtKB">
        <authorList>
            <consortium name="WormBaseParasite"/>
        </authorList>
    </citation>
    <scope>IDENTIFICATION</scope>
</reference>
<dbReference type="WBParaSite" id="ACRNAN_scaffold28021.g15041.t1">
    <property type="protein sequence ID" value="ACRNAN_scaffold28021.g15041.t1"/>
    <property type="gene ID" value="ACRNAN_scaffold28021.g15041"/>
</dbReference>
<evidence type="ECO:0000313" key="1">
    <source>
        <dbReference type="Proteomes" id="UP000887540"/>
    </source>
</evidence>
<protein>
    <submittedName>
        <fullName evidence="2">Uncharacterized protein</fullName>
    </submittedName>
</protein>
<sequence length="176" mass="19459">MDAIAANPDSIETAQELERQRSLVIAGLPESEAPLASQRVDDDMKQTIAILDNIGIEAKPLAVYRLGQPKKADGSLPLHRLLKVVMPTRGHQRQAIANSKKLREASETKNIYIRPSLTKLEREHEAKIRAAANALKKDGKNRVHVKGFGTNLKLYVADVEYDPVSHEPIALGPKNF</sequence>
<name>A0A914DKJ4_9BILA</name>
<accession>A0A914DKJ4</accession>
<organism evidence="1 2">
    <name type="scientific">Acrobeloides nanus</name>
    <dbReference type="NCBI Taxonomy" id="290746"/>
    <lineage>
        <taxon>Eukaryota</taxon>
        <taxon>Metazoa</taxon>
        <taxon>Ecdysozoa</taxon>
        <taxon>Nematoda</taxon>
        <taxon>Chromadorea</taxon>
        <taxon>Rhabditida</taxon>
        <taxon>Tylenchina</taxon>
        <taxon>Cephalobomorpha</taxon>
        <taxon>Cephaloboidea</taxon>
        <taxon>Cephalobidae</taxon>
        <taxon>Acrobeloides</taxon>
    </lineage>
</organism>
<keyword evidence="1" id="KW-1185">Reference proteome</keyword>